<dbReference type="PANTHER" id="PTHR31623:SF17">
    <property type="entry name" value="F21J9.9"/>
    <property type="match status" value="1"/>
</dbReference>
<comment type="caution">
    <text evidence="4">The sequence shown here is derived from an EMBL/GenBank/DDBJ whole genome shotgun (WGS) entry which is preliminary data.</text>
</comment>
<accession>A0AAP0J5C6</accession>
<organism evidence="4 5">
    <name type="scientific">Stephania yunnanensis</name>
    <dbReference type="NCBI Taxonomy" id="152371"/>
    <lineage>
        <taxon>Eukaryota</taxon>
        <taxon>Viridiplantae</taxon>
        <taxon>Streptophyta</taxon>
        <taxon>Embryophyta</taxon>
        <taxon>Tracheophyta</taxon>
        <taxon>Spermatophyta</taxon>
        <taxon>Magnoliopsida</taxon>
        <taxon>Ranunculales</taxon>
        <taxon>Menispermaceae</taxon>
        <taxon>Menispermoideae</taxon>
        <taxon>Cissampelideae</taxon>
        <taxon>Stephania</taxon>
    </lineage>
</organism>
<dbReference type="GO" id="GO:0016746">
    <property type="term" value="F:acyltransferase activity"/>
    <property type="evidence" value="ECO:0007669"/>
    <property type="project" value="UniProtKB-KW"/>
</dbReference>
<reference evidence="4 5" key="1">
    <citation type="submission" date="2024-01" db="EMBL/GenBank/DDBJ databases">
        <title>Genome assemblies of Stephania.</title>
        <authorList>
            <person name="Yang L."/>
        </authorList>
    </citation>
    <scope>NUCLEOTIDE SEQUENCE [LARGE SCALE GENOMIC DNA]</scope>
    <source>
        <strain evidence="4">YNDBR</strain>
        <tissue evidence="4">Leaf</tissue>
    </source>
</reference>
<dbReference type="AlphaFoldDB" id="A0AAP0J5C6"/>
<evidence type="ECO:0000256" key="1">
    <source>
        <dbReference type="ARBA" id="ARBA00009861"/>
    </source>
</evidence>
<name>A0AAP0J5C6_9MAGN</name>
<proteinExistence type="inferred from homology"/>
<evidence type="ECO:0000313" key="4">
    <source>
        <dbReference type="EMBL" id="KAK9127881.1"/>
    </source>
</evidence>
<evidence type="ECO:0000313" key="5">
    <source>
        <dbReference type="Proteomes" id="UP001420932"/>
    </source>
</evidence>
<dbReference type="InterPro" id="IPR023213">
    <property type="entry name" value="CAT-like_dom_sf"/>
</dbReference>
<keyword evidence="3" id="KW-0012">Acyltransferase</keyword>
<comment type="similarity">
    <text evidence="1">Belongs to the plant acyltransferase family.</text>
</comment>
<sequence length="433" mass="48336">MKMMMKVELVSRETIKPSSPTPPHLKTFNLSLVDQFTADVYIPFILFYSPNQHTNNQNILLDQLKKSLSETLTLYYPLAGILKDNNKIICDDSGIEILHARIGCHLSDVLNHAEPQHLVQFVPYTVHQHNEKTLLVVKFNVFECGGIAIGVCVSHKAMDSTGLCAFLTTWASINAQGGLAEDVPEDMRPKFDVATCFPAKAVPSAMHVLKTKGKIVTKRYIFDASMIASLRSKATSTTIANNPNSKGPSRVLSVIALLWKVGMAVDRHKHGLAPRTSYMAVAASMRGKIDLPMPYLSFGNLVVIAPAIANDQNDNLLEKLGQAVREVDRDFVTKLQSGNEYLEYMMYLAGGEQQFLRGEAGRYAVTSWCRFPFYEIDFGWGEPIWANVPSFEDKNFLILMDTKVGEGIEAWVSLDEEDMAIFESQPEIQAFFN</sequence>
<protein>
    <submittedName>
        <fullName evidence="4">Uncharacterized protein</fullName>
    </submittedName>
</protein>
<evidence type="ECO:0000256" key="3">
    <source>
        <dbReference type="ARBA" id="ARBA00023315"/>
    </source>
</evidence>
<dbReference type="Pfam" id="PF02458">
    <property type="entry name" value="Transferase"/>
    <property type="match status" value="1"/>
</dbReference>
<dbReference type="EMBL" id="JBBNAF010000007">
    <property type="protein sequence ID" value="KAK9127881.1"/>
    <property type="molecule type" value="Genomic_DNA"/>
</dbReference>
<dbReference type="Proteomes" id="UP001420932">
    <property type="component" value="Unassembled WGS sequence"/>
</dbReference>
<evidence type="ECO:0000256" key="2">
    <source>
        <dbReference type="ARBA" id="ARBA00022679"/>
    </source>
</evidence>
<gene>
    <name evidence="4" type="ORF">Syun_016678</name>
</gene>
<dbReference type="Gene3D" id="3.30.559.10">
    <property type="entry name" value="Chloramphenicol acetyltransferase-like domain"/>
    <property type="match status" value="2"/>
</dbReference>
<keyword evidence="2" id="KW-0808">Transferase</keyword>
<keyword evidence="5" id="KW-1185">Reference proteome</keyword>
<dbReference type="PANTHER" id="PTHR31623">
    <property type="entry name" value="F21J9.9"/>
    <property type="match status" value="1"/>
</dbReference>